<evidence type="ECO:0000313" key="2">
    <source>
        <dbReference type="EMBL" id="ACZ42210.1"/>
    </source>
</evidence>
<feature type="transmembrane region" description="Helical" evidence="1">
    <location>
        <begin position="195"/>
        <end position="214"/>
    </location>
</feature>
<accession>D1CBP5</accession>
<keyword evidence="3" id="KW-1185">Reference proteome</keyword>
<dbReference type="Pfam" id="PF14325">
    <property type="entry name" value="DUF4383"/>
    <property type="match status" value="1"/>
</dbReference>
<dbReference type="AlphaFoldDB" id="D1CBP5"/>
<dbReference type="KEGG" id="ttr:Tter_1302"/>
<evidence type="ECO:0008006" key="4">
    <source>
        <dbReference type="Google" id="ProtNLM"/>
    </source>
</evidence>
<sequence length="289" mass="31786">MIKAFSTLIGFCFTLLGVMGAIPVIHAPWPDSAPDLIIENAYGYLFGILPRNLLLNALHIIIGSVILYASRSDYTAYMSLRFAAIMFFLLALLGLFPFTETLFGFMPLFGPNVLLHGLTAIGSFIFLISVDMPHPGRGDKLIFSRCPQLVSTLLAFGAGYFLAVTLTDLAYWWSSMPWYISPEHKAFYVRFWSEASFWLILAGVCTFTAATVLSIVQTKLQGINNLYPSIICLIVGVLNLMIRIPDFSAVIIPWGVCISLLTSAAAIIAYARQFGATRSNPNSLFVDGV</sequence>
<dbReference type="OrthoDB" id="572373at2"/>
<dbReference type="Proteomes" id="UP000000323">
    <property type="component" value="Chromosome 1"/>
</dbReference>
<dbReference type="STRING" id="525904.Tter_1302"/>
<feature type="transmembrane region" description="Helical" evidence="1">
    <location>
        <begin position="80"/>
        <end position="99"/>
    </location>
</feature>
<proteinExistence type="predicted"/>
<evidence type="ECO:0000256" key="1">
    <source>
        <dbReference type="SAM" id="Phobius"/>
    </source>
</evidence>
<dbReference type="EMBL" id="CP001825">
    <property type="protein sequence ID" value="ACZ42210.1"/>
    <property type="molecule type" value="Genomic_DNA"/>
</dbReference>
<dbReference type="RefSeq" id="WP_012875245.1">
    <property type="nucleotide sequence ID" value="NC_013525.1"/>
</dbReference>
<feature type="transmembrane region" description="Helical" evidence="1">
    <location>
        <begin position="149"/>
        <end position="173"/>
    </location>
</feature>
<feature type="transmembrane region" description="Helical" evidence="1">
    <location>
        <begin position="105"/>
        <end position="128"/>
    </location>
</feature>
<feature type="transmembrane region" description="Helical" evidence="1">
    <location>
        <begin position="251"/>
        <end position="271"/>
    </location>
</feature>
<name>D1CBP5_THET1</name>
<evidence type="ECO:0000313" key="3">
    <source>
        <dbReference type="Proteomes" id="UP000000323"/>
    </source>
</evidence>
<keyword evidence="1" id="KW-0812">Transmembrane</keyword>
<dbReference type="HOGENOM" id="CLU_962903_0_0_0"/>
<feature type="transmembrane region" description="Helical" evidence="1">
    <location>
        <begin position="226"/>
        <end position="245"/>
    </location>
</feature>
<gene>
    <name evidence="2" type="ordered locus">Tter_1302</name>
</gene>
<feature type="transmembrane region" description="Helical" evidence="1">
    <location>
        <begin position="44"/>
        <end position="68"/>
    </location>
</feature>
<organism evidence="2 3">
    <name type="scientific">Thermobaculum terrenum (strain ATCC BAA-798 / CCMEE 7001 / YNP1)</name>
    <dbReference type="NCBI Taxonomy" id="525904"/>
    <lineage>
        <taxon>Bacteria</taxon>
        <taxon>Bacillati</taxon>
        <taxon>Chloroflexota</taxon>
        <taxon>Chloroflexia</taxon>
        <taxon>Candidatus Thermobaculales</taxon>
        <taxon>Candidatus Thermobaculaceae</taxon>
        <taxon>Thermobaculum</taxon>
    </lineage>
</organism>
<reference evidence="3" key="1">
    <citation type="journal article" date="2010" name="Stand. Genomic Sci.">
        <title>Complete genome sequence of 'Thermobaculum terrenum' type strain (YNP1).</title>
        <authorList>
            <person name="Kiss H."/>
            <person name="Cleland D."/>
            <person name="Lapidus A."/>
            <person name="Lucas S."/>
            <person name="Glavina Del Rio T."/>
            <person name="Nolan M."/>
            <person name="Tice H."/>
            <person name="Han C."/>
            <person name="Goodwin L."/>
            <person name="Pitluck S."/>
            <person name="Liolios K."/>
            <person name="Ivanova N."/>
            <person name="Mavromatis K."/>
            <person name="Ovchinnikova G."/>
            <person name="Pati A."/>
            <person name="Chen A."/>
            <person name="Palaniappan K."/>
            <person name="Land M."/>
            <person name="Hauser L."/>
            <person name="Chang Y."/>
            <person name="Jeffries C."/>
            <person name="Lu M."/>
            <person name="Brettin T."/>
            <person name="Detter J."/>
            <person name="Goker M."/>
            <person name="Tindall B."/>
            <person name="Beck B."/>
            <person name="McDermott T."/>
            <person name="Woyke T."/>
            <person name="Bristow J."/>
            <person name="Eisen J."/>
            <person name="Markowitz V."/>
            <person name="Hugenholtz P."/>
            <person name="Kyrpides N."/>
            <person name="Klenk H."/>
            <person name="Cheng J."/>
        </authorList>
    </citation>
    <scope>NUCLEOTIDE SEQUENCE [LARGE SCALE GENOMIC DNA]</scope>
    <source>
        <strain evidence="3">ATCC BAA-798 / YNP1</strain>
    </source>
</reference>
<keyword evidence="1" id="KW-0472">Membrane</keyword>
<keyword evidence="1" id="KW-1133">Transmembrane helix</keyword>
<protein>
    <recommendedName>
        <fullName evidence="4">DUF998 domain-containing protein</fullName>
    </recommendedName>
</protein>
<dbReference type="eggNOG" id="ENOG5031N9T">
    <property type="taxonomic scope" value="Bacteria"/>
</dbReference>